<reference evidence="8" key="1">
    <citation type="journal article" date="2019" name="Int. J. Syst. Evol. Microbiol.">
        <title>The Global Catalogue of Microorganisms (GCM) 10K type strain sequencing project: providing services to taxonomists for standard genome sequencing and annotation.</title>
        <authorList>
            <consortium name="The Broad Institute Genomics Platform"/>
            <consortium name="The Broad Institute Genome Sequencing Center for Infectious Disease"/>
            <person name="Wu L."/>
            <person name="Ma J."/>
        </authorList>
    </citation>
    <scope>NUCLEOTIDE SEQUENCE [LARGE SCALE GENOMIC DNA]</scope>
    <source>
        <strain evidence="8">CGMCC 4.6946</strain>
    </source>
</reference>
<dbReference type="Gene3D" id="3.40.50.300">
    <property type="entry name" value="P-loop containing nucleotide triphosphate hydrolases"/>
    <property type="match status" value="1"/>
</dbReference>
<dbReference type="Pfam" id="PF00005">
    <property type="entry name" value="ABC_tran"/>
    <property type="match status" value="1"/>
</dbReference>
<dbReference type="PROSITE" id="PS00211">
    <property type="entry name" value="ABC_TRANSPORTER_1"/>
    <property type="match status" value="1"/>
</dbReference>
<dbReference type="EMBL" id="JBHSIW010000007">
    <property type="protein sequence ID" value="MFC4902878.1"/>
    <property type="molecule type" value="Genomic_DNA"/>
</dbReference>
<keyword evidence="3" id="KW-0547">Nucleotide-binding</keyword>
<evidence type="ECO:0000256" key="2">
    <source>
        <dbReference type="ARBA" id="ARBA00022448"/>
    </source>
</evidence>
<name>A0ABV9TH38_9MICC</name>
<feature type="compositionally biased region" description="Pro residues" evidence="5">
    <location>
        <begin position="1"/>
        <end position="11"/>
    </location>
</feature>
<evidence type="ECO:0000313" key="8">
    <source>
        <dbReference type="Proteomes" id="UP001595797"/>
    </source>
</evidence>
<dbReference type="SMART" id="SM00382">
    <property type="entry name" value="AAA"/>
    <property type="match status" value="1"/>
</dbReference>
<dbReference type="InterPro" id="IPR003439">
    <property type="entry name" value="ABC_transporter-like_ATP-bd"/>
</dbReference>
<accession>A0ABV9TH38</accession>
<comment type="similarity">
    <text evidence="1">Belongs to the ABC transporter superfamily.</text>
</comment>
<keyword evidence="2" id="KW-0813">Transport</keyword>
<dbReference type="InterPro" id="IPR050095">
    <property type="entry name" value="ECF_ABC_transporter_ATP-bd"/>
</dbReference>
<dbReference type="CDD" id="cd03225">
    <property type="entry name" value="ABC_cobalt_CbiO_domain1"/>
    <property type="match status" value="1"/>
</dbReference>
<dbReference type="PROSITE" id="PS50893">
    <property type="entry name" value="ABC_TRANSPORTER_2"/>
    <property type="match status" value="1"/>
</dbReference>
<organism evidence="7 8">
    <name type="scientific">Kocuria oceani</name>
    <dbReference type="NCBI Taxonomy" id="988827"/>
    <lineage>
        <taxon>Bacteria</taxon>
        <taxon>Bacillati</taxon>
        <taxon>Actinomycetota</taxon>
        <taxon>Actinomycetes</taxon>
        <taxon>Micrococcales</taxon>
        <taxon>Micrococcaceae</taxon>
        <taxon>Kocuria</taxon>
    </lineage>
</organism>
<keyword evidence="4 7" id="KW-0067">ATP-binding</keyword>
<dbReference type="PANTHER" id="PTHR43553:SF24">
    <property type="entry name" value="ENERGY-COUPLING FACTOR TRANSPORTER ATP-BINDING PROTEIN ECFA1"/>
    <property type="match status" value="1"/>
</dbReference>
<dbReference type="GO" id="GO:0005524">
    <property type="term" value="F:ATP binding"/>
    <property type="evidence" value="ECO:0007669"/>
    <property type="project" value="UniProtKB-KW"/>
</dbReference>
<comment type="caution">
    <text evidence="7">The sequence shown here is derived from an EMBL/GenBank/DDBJ whole genome shotgun (WGS) entry which is preliminary data.</text>
</comment>
<evidence type="ECO:0000259" key="6">
    <source>
        <dbReference type="PROSITE" id="PS50893"/>
    </source>
</evidence>
<evidence type="ECO:0000256" key="5">
    <source>
        <dbReference type="SAM" id="MobiDB-lite"/>
    </source>
</evidence>
<evidence type="ECO:0000256" key="4">
    <source>
        <dbReference type="ARBA" id="ARBA00022840"/>
    </source>
</evidence>
<dbReference type="PANTHER" id="PTHR43553">
    <property type="entry name" value="HEAVY METAL TRANSPORTER"/>
    <property type="match status" value="1"/>
</dbReference>
<keyword evidence="8" id="KW-1185">Reference proteome</keyword>
<gene>
    <name evidence="7" type="ORF">ACFPCS_04780</name>
</gene>
<evidence type="ECO:0000256" key="1">
    <source>
        <dbReference type="ARBA" id="ARBA00005417"/>
    </source>
</evidence>
<dbReference type="InterPro" id="IPR015856">
    <property type="entry name" value="ABC_transpr_CbiO/EcfA_su"/>
</dbReference>
<feature type="domain" description="ABC transporter" evidence="6">
    <location>
        <begin position="33"/>
        <end position="256"/>
    </location>
</feature>
<dbReference type="InterPro" id="IPR017871">
    <property type="entry name" value="ABC_transporter-like_CS"/>
</dbReference>
<dbReference type="SUPFAM" id="SSF52540">
    <property type="entry name" value="P-loop containing nucleoside triphosphate hydrolases"/>
    <property type="match status" value="1"/>
</dbReference>
<evidence type="ECO:0000256" key="3">
    <source>
        <dbReference type="ARBA" id="ARBA00022741"/>
    </source>
</evidence>
<dbReference type="RefSeq" id="WP_277549683.1">
    <property type="nucleotide sequence ID" value="NZ_JARAMH010000001.1"/>
</dbReference>
<feature type="region of interest" description="Disordered" evidence="5">
    <location>
        <begin position="1"/>
        <end position="35"/>
    </location>
</feature>
<evidence type="ECO:0000313" key="7">
    <source>
        <dbReference type="EMBL" id="MFC4902878.1"/>
    </source>
</evidence>
<dbReference type="InterPro" id="IPR003593">
    <property type="entry name" value="AAA+_ATPase"/>
</dbReference>
<dbReference type="InterPro" id="IPR027417">
    <property type="entry name" value="P-loop_NTPase"/>
</dbReference>
<proteinExistence type="inferred from homology"/>
<protein>
    <submittedName>
        <fullName evidence="7">Energy-coupling factor ABC transporter ATP-binding protein</fullName>
    </submittedName>
</protein>
<sequence length="256" mass="28164">MPIPRPAPSVPGRPRRRGERSAPPGPSGPHPGLRLTDVTVTREGRDVLRDVDLTLDEHRIAVIGLNGSGKSTLVRLLNALVLPSRGTVQVGGVSTARDAKRIRRQVGFVFQHPENQIVMPLVGEDIAFGVQNLGLRGAELTDRVDAVLHRLDIAHLRDRESYTLSGGEKQMVALAAVLVMEPSTVVFDEPTTMLDRRNRRRLQATIDGLDQRAIVVTHDLDMVEAYDRALVVHEGRIAFDGDPGRALEFYCRISDS</sequence>
<dbReference type="Proteomes" id="UP001595797">
    <property type="component" value="Unassembled WGS sequence"/>
</dbReference>